<evidence type="ECO:0000313" key="8">
    <source>
        <dbReference type="EMBL" id="OHV04078.1"/>
    </source>
</evidence>
<dbReference type="PANTHER" id="PTHR36115:SF6">
    <property type="entry name" value="PROLINE-RICH ANTIGEN HOMOLOG"/>
    <property type="match status" value="1"/>
</dbReference>
<evidence type="ECO:0000256" key="1">
    <source>
        <dbReference type="ARBA" id="ARBA00004651"/>
    </source>
</evidence>
<dbReference type="AlphaFoldDB" id="A0A1S1NJR1"/>
<dbReference type="Pfam" id="PF06271">
    <property type="entry name" value="RDD"/>
    <property type="match status" value="1"/>
</dbReference>
<reference evidence="8 9" key="1">
    <citation type="submission" date="2016-10" db="EMBL/GenBank/DDBJ databases">
        <title>Genome sequence of Mycobacterium talmonii.</title>
        <authorList>
            <person name="Greninger A.L."/>
            <person name="Elliott B."/>
            <person name="Vasireddy S."/>
            <person name="Vasireddy R."/>
        </authorList>
    </citation>
    <scope>NUCLEOTIDE SEQUENCE [LARGE SCALE GENOMIC DNA]</scope>
    <source>
        <strain evidence="9">NE-TNMC-100812</strain>
    </source>
</reference>
<dbReference type="EMBL" id="MLQM01000052">
    <property type="protein sequence ID" value="OHV04078.1"/>
    <property type="molecule type" value="Genomic_DNA"/>
</dbReference>
<gene>
    <name evidence="8" type="ORF">BKN37_11875</name>
</gene>
<evidence type="ECO:0000256" key="4">
    <source>
        <dbReference type="ARBA" id="ARBA00022989"/>
    </source>
</evidence>
<dbReference type="Proteomes" id="UP000179734">
    <property type="component" value="Unassembled WGS sequence"/>
</dbReference>
<name>A0A1S1NJR1_9MYCO</name>
<keyword evidence="2" id="KW-1003">Cell membrane</keyword>
<proteinExistence type="predicted"/>
<keyword evidence="3 6" id="KW-0812">Transmembrane</keyword>
<evidence type="ECO:0000256" key="2">
    <source>
        <dbReference type="ARBA" id="ARBA00022475"/>
    </source>
</evidence>
<feature type="transmembrane region" description="Helical" evidence="6">
    <location>
        <begin position="12"/>
        <end position="34"/>
    </location>
</feature>
<protein>
    <recommendedName>
        <fullName evidence="7">RDD domain-containing protein</fullName>
    </recommendedName>
</protein>
<evidence type="ECO:0000256" key="5">
    <source>
        <dbReference type="ARBA" id="ARBA00023136"/>
    </source>
</evidence>
<feature type="domain" description="RDD" evidence="7">
    <location>
        <begin position="7"/>
        <end position="144"/>
    </location>
</feature>
<dbReference type="InterPro" id="IPR051791">
    <property type="entry name" value="Pra-immunoreactive"/>
</dbReference>
<evidence type="ECO:0000256" key="6">
    <source>
        <dbReference type="SAM" id="Phobius"/>
    </source>
</evidence>
<comment type="subcellular location">
    <subcellularLocation>
        <location evidence="1">Cell membrane</location>
        <topology evidence="1">Multi-pass membrane protein</topology>
    </subcellularLocation>
</comment>
<accession>A0A1S1NJR1</accession>
<dbReference type="GO" id="GO:0005886">
    <property type="term" value="C:plasma membrane"/>
    <property type="evidence" value="ECO:0007669"/>
    <property type="project" value="UniProtKB-SubCell"/>
</dbReference>
<sequence>MKETGFTRVLAFIVDMLPAWVLSGIGYGIMLGTGDTTCVGAEYGYGGSCVTQPSGIGVLAQSLLSLAAFAYVLWNRGYRQGTTGQSLGKSAMKIKLVSEATGQPIGFGMAFVRDIAHIVDMIICYVGFLFPLWDAKRQTLADKMISTVVLPAQ</sequence>
<organism evidence="8 9">
    <name type="scientific">Mycobacterium talmoniae</name>
    <dbReference type="NCBI Taxonomy" id="1858794"/>
    <lineage>
        <taxon>Bacteria</taxon>
        <taxon>Bacillati</taxon>
        <taxon>Actinomycetota</taxon>
        <taxon>Actinomycetes</taxon>
        <taxon>Mycobacteriales</taxon>
        <taxon>Mycobacteriaceae</taxon>
        <taxon>Mycobacterium</taxon>
    </lineage>
</organism>
<evidence type="ECO:0000256" key="3">
    <source>
        <dbReference type="ARBA" id="ARBA00022692"/>
    </source>
</evidence>
<evidence type="ECO:0000313" key="9">
    <source>
        <dbReference type="Proteomes" id="UP000179734"/>
    </source>
</evidence>
<evidence type="ECO:0000259" key="7">
    <source>
        <dbReference type="Pfam" id="PF06271"/>
    </source>
</evidence>
<keyword evidence="4 6" id="KW-1133">Transmembrane helix</keyword>
<comment type="caution">
    <text evidence="8">The sequence shown here is derived from an EMBL/GenBank/DDBJ whole genome shotgun (WGS) entry which is preliminary data.</text>
</comment>
<dbReference type="InterPro" id="IPR010432">
    <property type="entry name" value="RDD"/>
</dbReference>
<dbReference type="PANTHER" id="PTHR36115">
    <property type="entry name" value="PROLINE-RICH ANTIGEN HOMOLOG-RELATED"/>
    <property type="match status" value="1"/>
</dbReference>
<keyword evidence="9" id="KW-1185">Reference proteome</keyword>
<feature type="transmembrane region" description="Helical" evidence="6">
    <location>
        <begin position="54"/>
        <end position="74"/>
    </location>
</feature>
<keyword evidence="5 6" id="KW-0472">Membrane</keyword>